<comment type="cofactor">
    <cofactor evidence="5">
        <name>[4Fe-4S] cluster</name>
        <dbReference type="ChEBI" id="CHEBI:49883"/>
    </cofactor>
    <text evidence="5">Binds 1 [4Fe-4S] cluster per subunit.</text>
</comment>
<feature type="binding site" evidence="5">
    <location>
        <position position="77"/>
    </location>
    <ligand>
        <name>(2E)-4-hydroxy-3-methylbut-2-enyl diphosphate</name>
        <dbReference type="ChEBI" id="CHEBI:128753"/>
    </ligand>
</feature>
<feature type="binding site" evidence="5">
    <location>
        <position position="209"/>
    </location>
    <ligand>
        <name>[4Fe-4S] cluster</name>
        <dbReference type="ChEBI" id="CHEBI:49883"/>
    </ligand>
</feature>
<feature type="binding site" evidence="5">
    <location>
        <position position="77"/>
    </location>
    <ligand>
        <name>isopentenyl diphosphate</name>
        <dbReference type="ChEBI" id="CHEBI:128769"/>
    </ligand>
</feature>
<dbReference type="CDD" id="cd13944">
    <property type="entry name" value="lytB_ispH"/>
    <property type="match status" value="1"/>
</dbReference>
<dbReference type="Pfam" id="PF02401">
    <property type="entry name" value="LYTB"/>
    <property type="match status" value="1"/>
</dbReference>
<feature type="binding site" evidence="5">
    <location>
        <position position="239"/>
    </location>
    <ligand>
        <name>isopentenyl diphosphate</name>
        <dbReference type="ChEBI" id="CHEBI:128769"/>
    </ligand>
</feature>
<evidence type="ECO:0000256" key="1">
    <source>
        <dbReference type="ARBA" id="ARBA00022485"/>
    </source>
</evidence>
<dbReference type="CDD" id="cd04465">
    <property type="entry name" value="S1_RPS1_repeat_ec2_hs2"/>
    <property type="match status" value="1"/>
</dbReference>
<feature type="binding site" evidence="5">
    <location>
        <position position="239"/>
    </location>
    <ligand>
        <name>dimethylallyl diphosphate</name>
        <dbReference type="ChEBI" id="CHEBI:57623"/>
    </ligand>
</feature>
<feature type="binding site" evidence="5">
    <location>
        <position position="281"/>
    </location>
    <ligand>
        <name>isopentenyl diphosphate</name>
        <dbReference type="ChEBI" id="CHEBI:128769"/>
    </ligand>
</feature>
<dbReference type="GO" id="GO:0019288">
    <property type="term" value="P:isopentenyl diphosphate biosynthetic process, methylerythritol 4-phosphate pathway"/>
    <property type="evidence" value="ECO:0007669"/>
    <property type="project" value="UniProtKB-UniRule"/>
</dbReference>
<dbReference type="PANTHER" id="PTHR30426:SF0">
    <property type="entry name" value="4-HYDROXY-3-METHYLBUT-2-ENYL DIPHOSPHATE REDUCTASE"/>
    <property type="match status" value="1"/>
</dbReference>
<evidence type="ECO:0000313" key="9">
    <source>
        <dbReference type="Proteomes" id="UP000274920"/>
    </source>
</evidence>
<keyword evidence="2 5" id="KW-0479">Metal-binding</keyword>
<dbReference type="CDD" id="cd05687">
    <property type="entry name" value="S1_RPS1_repeat_ec1_hs1"/>
    <property type="match status" value="1"/>
</dbReference>
<dbReference type="UniPathway" id="UPA00056">
    <property type="reaction ID" value="UER00097"/>
</dbReference>
<dbReference type="RefSeq" id="WP_004080762.1">
    <property type="nucleotide sequence ID" value="NZ_CASCYM010000008.1"/>
</dbReference>
<feature type="binding site" evidence="5">
    <location>
        <position position="238"/>
    </location>
    <ligand>
        <name>isopentenyl diphosphate</name>
        <dbReference type="ChEBI" id="CHEBI:128769"/>
    </ligand>
</feature>
<comment type="catalytic activity">
    <reaction evidence="5">
        <text>isopentenyl diphosphate + 2 oxidized [2Fe-2S]-[ferredoxin] + H2O = (2E)-4-hydroxy-3-methylbut-2-enyl diphosphate + 2 reduced [2Fe-2S]-[ferredoxin] + 2 H(+)</text>
        <dbReference type="Rhea" id="RHEA:24488"/>
        <dbReference type="Rhea" id="RHEA-COMP:10000"/>
        <dbReference type="Rhea" id="RHEA-COMP:10001"/>
        <dbReference type="ChEBI" id="CHEBI:15377"/>
        <dbReference type="ChEBI" id="CHEBI:15378"/>
        <dbReference type="ChEBI" id="CHEBI:33737"/>
        <dbReference type="ChEBI" id="CHEBI:33738"/>
        <dbReference type="ChEBI" id="CHEBI:128753"/>
        <dbReference type="ChEBI" id="CHEBI:128769"/>
        <dbReference type="EC" id="1.17.7.4"/>
    </reaction>
</comment>
<keyword evidence="4 5" id="KW-0411">Iron-sulfur</keyword>
<dbReference type="EC" id="1.17.7.4" evidence="5"/>
<feature type="binding site" evidence="5">
    <location>
        <position position="127"/>
    </location>
    <ligand>
        <name>(2E)-4-hydroxy-3-methylbut-2-enyl diphosphate</name>
        <dbReference type="ChEBI" id="CHEBI:128753"/>
    </ligand>
</feature>
<evidence type="ECO:0000313" key="10">
    <source>
        <dbReference type="Proteomes" id="UP000474104"/>
    </source>
</evidence>
<dbReference type="Proteomes" id="UP000474104">
    <property type="component" value="Unassembled WGS sequence"/>
</dbReference>
<feature type="domain" description="S1 motif" evidence="6">
    <location>
        <begin position="312"/>
        <end position="381"/>
    </location>
</feature>
<reference evidence="7 10" key="2">
    <citation type="submission" date="2019-07" db="EMBL/GenBank/DDBJ databases">
        <title>Draft genome sequences of 15 bacterial species constituting the stable defined intestinal microbiota of the GM15 gnotobiotic mouse model.</title>
        <authorList>
            <person name="Elie C."/>
            <person name="Mathieu A."/>
            <person name="Saliou A."/>
            <person name="Darnaud M."/>
            <person name="Leulier F."/>
            <person name="Tamellini A."/>
        </authorList>
    </citation>
    <scope>NUCLEOTIDE SEQUENCE [LARGE SCALE GENOMIC DNA]</scope>
    <source>
        <strain evidence="10">ASF 502</strain>
        <strain evidence="7">MD300</strain>
    </source>
</reference>
<dbReference type="GO" id="GO:0016114">
    <property type="term" value="P:terpenoid biosynthetic process"/>
    <property type="evidence" value="ECO:0007669"/>
    <property type="project" value="UniProtKB-UniRule"/>
</dbReference>
<dbReference type="STRING" id="2044587.C824_03050"/>
<evidence type="ECO:0000313" key="7">
    <source>
        <dbReference type="EMBL" id="NDO71461.1"/>
    </source>
</evidence>
<keyword evidence="1 5" id="KW-0004">4Fe-4S</keyword>
<dbReference type="OrthoDB" id="9804077at2"/>
<feature type="domain" description="S1 motif" evidence="6">
    <location>
        <begin position="569"/>
        <end position="638"/>
    </location>
</feature>
<feature type="binding site" evidence="5">
    <location>
        <position position="181"/>
    </location>
    <ligand>
        <name>(2E)-4-hydroxy-3-methylbut-2-enyl diphosphate</name>
        <dbReference type="ChEBI" id="CHEBI:128753"/>
    </ligand>
</feature>
<organism evidence="8 9">
    <name type="scientific">Schaedlerella arabinosiphila</name>
    <dbReference type="NCBI Taxonomy" id="2044587"/>
    <lineage>
        <taxon>Bacteria</taxon>
        <taxon>Bacillati</taxon>
        <taxon>Bacillota</taxon>
        <taxon>Clostridia</taxon>
        <taxon>Lachnospirales</taxon>
        <taxon>Lachnospiraceae</taxon>
        <taxon>Schaedlerella</taxon>
    </lineage>
</organism>
<dbReference type="GO" id="GO:0050992">
    <property type="term" value="P:dimethylallyl diphosphate biosynthetic process"/>
    <property type="evidence" value="ECO:0007669"/>
    <property type="project" value="UniProtKB-UniRule"/>
</dbReference>
<dbReference type="NCBIfam" id="NF000907">
    <property type="entry name" value="PRK00087.1"/>
    <property type="match status" value="1"/>
</dbReference>
<reference evidence="8" key="1">
    <citation type="submission" date="2018-10" db="EMBL/GenBank/DDBJ databases">
        <title>Schaedlerella arabinophila gen. nov. sp. nov., isolated from the mouse intestinal tract and comparative analysis with the genome of the closely related altered Schaedler flora strain ASF502.</title>
        <authorList>
            <person name="Miyake S."/>
            <person name="Soh M."/>
            <person name="Seedorf H."/>
        </authorList>
    </citation>
    <scope>NUCLEOTIDE SEQUENCE [LARGE SCALE GENOMIC DNA]</scope>
    <source>
        <strain evidence="8">DSM 106076</strain>
    </source>
</reference>
<dbReference type="HOGENOM" id="CLU_015805_3_1_9"/>
<keyword evidence="9" id="KW-1185">Reference proteome</keyword>
<evidence type="ECO:0000313" key="8">
    <source>
        <dbReference type="EMBL" id="RRK35304.1"/>
    </source>
</evidence>
<dbReference type="PROSITE" id="PS50126">
    <property type="entry name" value="S1"/>
    <property type="match status" value="4"/>
</dbReference>
<feature type="binding site" evidence="5">
    <location>
        <position position="42"/>
    </location>
    <ligand>
        <name>(2E)-4-hydroxy-3-methylbut-2-enyl diphosphate</name>
        <dbReference type="ChEBI" id="CHEBI:128753"/>
    </ligand>
</feature>
<comment type="pathway">
    <text evidence="5">Isoprenoid biosynthesis; isopentenyl diphosphate biosynthesis via DXP pathway; isopentenyl diphosphate from 1-deoxy-D-xylulose 5-phosphate: step 6/6.</text>
</comment>
<feature type="binding site" evidence="5">
    <location>
        <position position="281"/>
    </location>
    <ligand>
        <name>dimethylallyl diphosphate</name>
        <dbReference type="ChEBI" id="CHEBI:57623"/>
    </ligand>
</feature>
<dbReference type="InterPro" id="IPR003029">
    <property type="entry name" value="S1_domain"/>
</dbReference>
<keyword evidence="5" id="KW-0414">Isoprene biosynthesis</keyword>
<dbReference type="Pfam" id="PF00575">
    <property type="entry name" value="S1"/>
    <property type="match status" value="4"/>
</dbReference>
<dbReference type="eggNOG" id="COG0761">
    <property type="taxonomic scope" value="Bacteria"/>
</dbReference>
<proteinExistence type="inferred from homology"/>
<feature type="binding site" evidence="5">
    <location>
        <position position="127"/>
    </location>
    <ligand>
        <name>isopentenyl diphosphate</name>
        <dbReference type="ChEBI" id="CHEBI:128769"/>
    </ligand>
</feature>
<dbReference type="PRINTS" id="PR00681">
    <property type="entry name" value="RIBOSOMALS1"/>
</dbReference>
<feature type="binding site" evidence="5">
    <location>
        <position position="42"/>
    </location>
    <ligand>
        <name>isopentenyl diphosphate</name>
        <dbReference type="ChEBI" id="CHEBI:128769"/>
    </ligand>
</feature>
<dbReference type="HAMAP" id="MF_00191">
    <property type="entry name" value="IspH"/>
    <property type="match status" value="1"/>
</dbReference>
<feature type="binding site" evidence="5">
    <location>
        <position position="239"/>
    </location>
    <ligand>
        <name>(2E)-4-hydroxy-3-methylbut-2-enyl diphosphate</name>
        <dbReference type="ChEBI" id="CHEBI:128753"/>
    </ligand>
</feature>
<dbReference type="Proteomes" id="UP000274920">
    <property type="component" value="Unassembled WGS sequence"/>
</dbReference>
<dbReference type="InterPro" id="IPR035104">
    <property type="entry name" value="Ribosomal_protein_S1-like"/>
</dbReference>
<accession>N2ABX6</accession>
<feature type="binding site" evidence="5">
    <location>
        <position position="99"/>
    </location>
    <ligand>
        <name>[4Fe-4S] cluster</name>
        <dbReference type="ChEBI" id="CHEBI:49883"/>
    </ligand>
</feature>
<dbReference type="UniPathway" id="UPA00059">
    <property type="reaction ID" value="UER00105"/>
</dbReference>
<evidence type="ECO:0000259" key="6">
    <source>
        <dbReference type="PROSITE" id="PS50126"/>
    </source>
</evidence>
<dbReference type="AlphaFoldDB" id="N2ABX6"/>
<feature type="binding site" evidence="5">
    <location>
        <position position="12"/>
    </location>
    <ligand>
        <name>[4Fe-4S] cluster</name>
        <dbReference type="ChEBI" id="CHEBI:49883"/>
    </ligand>
</feature>
<feature type="binding site" evidence="5">
    <location>
        <position position="237"/>
    </location>
    <ligand>
        <name>isopentenyl diphosphate</name>
        <dbReference type="ChEBI" id="CHEBI:128769"/>
    </ligand>
</feature>
<dbReference type="GO" id="GO:0003729">
    <property type="term" value="F:mRNA binding"/>
    <property type="evidence" value="ECO:0007669"/>
    <property type="project" value="UniProtKB-ARBA"/>
</dbReference>
<dbReference type="EMBL" id="VIRB01000137">
    <property type="protein sequence ID" value="NDO71461.1"/>
    <property type="molecule type" value="Genomic_DNA"/>
</dbReference>
<feature type="binding site" evidence="5">
    <location>
        <position position="77"/>
    </location>
    <ligand>
        <name>dimethylallyl diphosphate</name>
        <dbReference type="ChEBI" id="CHEBI:57623"/>
    </ligand>
</feature>
<dbReference type="SMART" id="SM00316">
    <property type="entry name" value="S1"/>
    <property type="match status" value="4"/>
</dbReference>
<dbReference type="Gene3D" id="3.40.50.11270">
    <property type="match status" value="1"/>
</dbReference>
<dbReference type="GO" id="GO:0051745">
    <property type="term" value="F:4-hydroxy-3-methylbut-2-enyl diphosphate reductase activity"/>
    <property type="evidence" value="ECO:0007669"/>
    <property type="project" value="UniProtKB-UniRule"/>
</dbReference>
<evidence type="ECO:0000256" key="4">
    <source>
        <dbReference type="ARBA" id="ARBA00023014"/>
    </source>
</evidence>
<dbReference type="GO" id="GO:0046872">
    <property type="term" value="F:metal ion binding"/>
    <property type="evidence" value="ECO:0007669"/>
    <property type="project" value="UniProtKB-KW"/>
</dbReference>
<name>N2ABX6_9FIRM</name>
<feature type="active site" description="Proton donor" evidence="5">
    <location>
        <position position="129"/>
    </location>
</feature>
<dbReference type="InterPro" id="IPR003451">
    <property type="entry name" value="LytB/IspH"/>
</dbReference>
<feature type="binding site" evidence="5">
    <location>
        <position position="237"/>
    </location>
    <ligand>
        <name>dimethylallyl diphosphate</name>
        <dbReference type="ChEBI" id="CHEBI:57623"/>
    </ligand>
</feature>
<feature type="binding site" evidence="5">
    <location>
        <position position="281"/>
    </location>
    <ligand>
        <name>(2E)-4-hydroxy-3-methylbut-2-enyl diphosphate</name>
        <dbReference type="ChEBI" id="CHEBI:128753"/>
    </ligand>
</feature>
<dbReference type="GO" id="GO:0005737">
    <property type="term" value="C:cytoplasm"/>
    <property type="evidence" value="ECO:0007669"/>
    <property type="project" value="UniProtKB-ARBA"/>
</dbReference>
<dbReference type="PANTHER" id="PTHR30426">
    <property type="entry name" value="4-HYDROXY-3-METHYLBUT-2-ENYL DIPHOSPHATE REDUCTASE"/>
    <property type="match status" value="1"/>
</dbReference>
<comment type="pathway">
    <text evidence="5">Isoprenoid biosynthesis; dimethylallyl diphosphate biosynthesis; dimethylallyl diphosphate from (2E)-4-hydroxy-3-methylbutenyl diphosphate: step 1/1.</text>
</comment>
<dbReference type="FunFam" id="2.40.50.140:FF:000051">
    <property type="entry name" value="RNA-binding transcriptional accessory protein"/>
    <property type="match status" value="2"/>
</dbReference>
<feature type="domain" description="S1 motif" evidence="6">
    <location>
        <begin position="486"/>
        <end position="552"/>
    </location>
</feature>
<feature type="binding site" evidence="5">
    <location>
        <position position="238"/>
    </location>
    <ligand>
        <name>dimethylallyl diphosphate</name>
        <dbReference type="ChEBI" id="CHEBI:57623"/>
    </ligand>
</feature>
<dbReference type="GO" id="GO:0051539">
    <property type="term" value="F:4 iron, 4 sulfur cluster binding"/>
    <property type="evidence" value="ECO:0007669"/>
    <property type="project" value="UniProtKB-UniRule"/>
</dbReference>
<feature type="binding site" evidence="5">
    <location>
        <position position="238"/>
    </location>
    <ligand>
        <name>(2E)-4-hydroxy-3-methylbut-2-enyl diphosphate</name>
        <dbReference type="ChEBI" id="CHEBI:128753"/>
    </ligand>
</feature>
<dbReference type="NCBIfam" id="TIGR00216">
    <property type="entry name" value="ispH_lytB"/>
    <property type="match status" value="1"/>
</dbReference>
<dbReference type="NCBIfam" id="NF005208">
    <property type="entry name" value="PRK06676.1"/>
    <property type="match status" value="1"/>
</dbReference>
<keyword evidence="5 8" id="KW-0560">Oxidoreductase</keyword>
<comment type="catalytic activity">
    <reaction evidence="5">
        <text>dimethylallyl diphosphate + 2 oxidized [2Fe-2S]-[ferredoxin] + H2O = (2E)-4-hydroxy-3-methylbut-2-enyl diphosphate + 2 reduced [2Fe-2S]-[ferredoxin] + 2 H(+)</text>
        <dbReference type="Rhea" id="RHEA:24825"/>
        <dbReference type="Rhea" id="RHEA-COMP:10000"/>
        <dbReference type="Rhea" id="RHEA-COMP:10001"/>
        <dbReference type="ChEBI" id="CHEBI:15377"/>
        <dbReference type="ChEBI" id="CHEBI:15378"/>
        <dbReference type="ChEBI" id="CHEBI:33737"/>
        <dbReference type="ChEBI" id="CHEBI:33738"/>
        <dbReference type="ChEBI" id="CHEBI:57623"/>
        <dbReference type="ChEBI" id="CHEBI:128753"/>
        <dbReference type="EC" id="1.17.7.4"/>
    </reaction>
</comment>
<keyword evidence="8" id="KW-0689">Ribosomal protein</keyword>
<feature type="binding site" evidence="5">
    <location>
        <position position="42"/>
    </location>
    <ligand>
        <name>dimethylallyl diphosphate</name>
        <dbReference type="ChEBI" id="CHEBI:57623"/>
    </ligand>
</feature>
<dbReference type="SUPFAM" id="SSF50249">
    <property type="entry name" value="Nucleic acid-binding proteins"/>
    <property type="match status" value="4"/>
</dbReference>
<comment type="caution">
    <text evidence="8">The sequence shown here is derived from an EMBL/GenBank/DDBJ whole genome shotgun (WGS) entry which is preliminary data.</text>
</comment>
<comment type="similarity">
    <text evidence="5">Belongs to the IspH family.</text>
</comment>
<dbReference type="InterPro" id="IPR012340">
    <property type="entry name" value="NA-bd_OB-fold"/>
</dbReference>
<dbReference type="GO" id="GO:0005840">
    <property type="term" value="C:ribosome"/>
    <property type="evidence" value="ECO:0007669"/>
    <property type="project" value="UniProtKB-KW"/>
</dbReference>
<gene>
    <name evidence="5" type="primary">ispH</name>
    <name evidence="8" type="ORF">EBB54_11610</name>
    <name evidence="7" type="ORF">FMM80_23535</name>
</gene>
<dbReference type="EMBL" id="RHJS01000002">
    <property type="protein sequence ID" value="RRK35304.1"/>
    <property type="molecule type" value="Genomic_DNA"/>
</dbReference>
<keyword evidence="8" id="KW-0687">Ribonucleoprotein</keyword>
<feature type="domain" description="S1 motif" evidence="6">
    <location>
        <begin position="399"/>
        <end position="465"/>
    </location>
</feature>
<dbReference type="CDD" id="cd05688">
    <property type="entry name" value="S1_RPS1_repeat_ec3"/>
    <property type="match status" value="1"/>
</dbReference>
<feature type="binding site" evidence="5">
    <location>
        <position position="237"/>
    </location>
    <ligand>
        <name>(2E)-4-hydroxy-3-methylbut-2-enyl diphosphate</name>
        <dbReference type="ChEBI" id="CHEBI:128753"/>
    </ligand>
</feature>
<evidence type="ECO:0000256" key="5">
    <source>
        <dbReference type="HAMAP-Rule" id="MF_00191"/>
    </source>
</evidence>
<sequence>MNVILAKTAGFCFGVKRAVDTVYRELAREDGGKIYTYGPIIHNEEVIRDIEQRGAVVLRTEDELDAVAGGTVIIRSHGVEKRICDKLKSKHISIVDATCPYVKKIHNIVRKESEKGNYIVIIGDPSHPEVQGIRGWAGENASVVRNAEEIEELSRNIENYFSKPENHSKIPEKKVCVVAQTTFNYNKFKDLVEIISEKSYDIIVLNTICNATKERQMEALRIAEKVDAMIVIGDKHSSNTQKLFEICAKACKDTYYIQTLDDLNLNQLGSVETVGITAGASTPNKIIEEVQIMSELSFEQMLDESFKTIHNGEVVEGTVIDVKPDEIILNIGYKADGIITKNEYSNDSSLDLTTVVSIGDAMTVKVLKVNDGEGQVLLTYKRLAAEKSNERLKEAFENKEVLKATVTQILGGGLCAEVEGVRVFIPASLVSDSYEKDLSKYDGKEIEFVISEFNPRRNRVIGDRRQLLVAERAEKQRELFARLQVGDTIEGVVKNVTDFGAFVDLGGVDGLLHISEMSWGRVENPKKVFKVGDNLRVLVKDINDTKVALSLKFPETNPWAHASEDFAVGSVITGKVARMTDFGAFVELAPGVDALLHVSQISRAHVDKPADVLSIGQEIQAKIVDLNEADKKISLSMKALEMAEQADME</sequence>
<dbReference type="eggNOG" id="COG0539">
    <property type="taxonomic scope" value="Bacteria"/>
</dbReference>
<comment type="function">
    <text evidence="5">Catalyzes the conversion of 1-hydroxy-2-methyl-2-(E)-butenyl 4-diphosphate (HMBPP) into a mixture of isopentenyl diphosphate (IPP) and dimethylallyl diphosphate (DMAPP). Acts in the terminal step of the DOXP/MEP pathway for isoprenoid precursor biosynthesis.</text>
</comment>
<accession>A0A426DRD0</accession>
<evidence type="ECO:0000256" key="3">
    <source>
        <dbReference type="ARBA" id="ARBA00023004"/>
    </source>
</evidence>
<keyword evidence="3 5" id="KW-0408">Iron</keyword>
<evidence type="ECO:0000256" key="2">
    <source>
        <dbReference type="ARBA" id="ARBA00022723"/>
    </source>
</evidence>
<dbReference type="Gene3D" id="2.40.50.140">
    <property type="entry name" value="Nucleic acid-binding proteins"/>
    <property type="match status" value="4"/>
</dbReference>
<feature type="binding site" evidence="5">
    <location>
        <position position="127"/>
    </location>
    <ligand>
        <name>dimethylallyl diphosphate</name>
        <dbReference type="ChEBI" id="CHEBI:57623"/>
    </ligand>
</feature>
<dbReference type="Gene3D" id="3.40.1010.20">
    <property type="entry name" value="4-hydroxy-3-methylbut-2-enyl diphosphate reductase, catalytic domain"/>
    <property type="match status" value="2"/>
</dbReference>
<protein>
    <recommendedName>
        <fullName evidence="5">4-hydroxy-3-methylbut-2-enyl diphosphate reductase</fullName>
        <shortName evidence="5">HMBPP reductase</shortName>
        <ecNumber evidence="5">1.17.7.4</ecNumber>
    </recommendedName>
</protein>